<name>A0A1W1UQX6_9BACT</name>
<gene>
    <name evidence="1" type="ORF">SAMN00120144_0705</name>
</gene>
<dbReference type="OrthoDB" id="885220at2"/>
<accession>A0A1W1UQX6</accession>
<keyword evidence="2" id="KW-1185">Reference proteome</keyword>
<dbReference type="EMBL" id="FWWW01000039">
    <property type="protein sequence ID" value="SMB83470.1"/>
    <property type="molecule type" value="Genomic_DNA"/>
</dbReference>
<evidence type="ECO:0000313" key="2">
    <source>
        <dbReference type="Proteomes" id="UP000192266"/>
    </source>
</evidence>
<protein>
    <submittedName>
        <fullName evidence="1">Uncharacterized protein</fullName>
    </submittedName>
</protein>
<dbReference type="RefSeq" id="WP_084443594.1">
    <property type="nucleotide sequence ID" value="NZ_FWWW01000039.1"/>
</dbReference>
<dbReference type="AlphaFoldDB" id="A0A1W1UQX6"/>
<organism evidence="1 2">
    <name type="scientific">Hymenobacter roseosalivarius DSM 11622</name>
    <dbReference type="NCBI Taxonomy" id="645990"/>
    <lineage>
        <taxon>Bacteria</taxon>
        <taxon>Pseudomonadati</taxon>
        <taxon>Bacteroidota</taxon>
        <taxon>Cytophagia</taxon>
        <taxon>Cytophagales</taxon>
        <taxon>Hymenobacteraceae</taxon>
        <taxon>Hymenobacter</taxon>
    </lineage>
</organism>
<reference evidence="1 2" key="1">
    <citation type="submission" date="2017-04" db="EMBL/GenBank/DDBJ databases">
        <authorList>
            <person name="Afonso C.L."/>
            <person name="Miller P.J."/>
            <person name="Scott M.A."/>
            <person name="Spackman E."/>
            <person name="Goraichik I."/>
            <person name="Dimitrov K.M."/>
            <person name="Suarez D.L."/>
            <person name="Swayne D.E."/>
        </authorList>
    </citation>
    <scope>NUCLEOTIDE SEQUENCE [LARGE SCALE GENOMIC DNA]</scope>
    <source>
        <strain evidence="1 2">DSM 11622</strain>
    </source>
</reference>
<evidence type="ECO:0000313" key="1">
    <source>
        <dbReference type="EMBL" id="SMB83470.1"/>
    </source>
</evidence>
<proteinExistence type="predicted"/>
<dbReference type="Proteomes" id="UP000192266">
    <property type="component" value="Unassembled WGS sequence"/>
</dbReference>
<dbReference type="STRING" id="645990.SAMN00120144_0705"/>
<sequence>MPDKNDFSELLAEMLLRMDRQDGHIQQTNEILRTVVDVQGRMLHQMELIYTDQQQFNSKQLQFNERQMQFNERQETFNERQIQFNERQETFTERQMQFNERQEEVNLGLLHELRAIRADVREVKELVLNNHEERLRRLEEFMRRAS</sequence>